<evidence type="ECO:0000313" key="3">
    <source>
        <dbReference type="Proteomes" id="UP001196413"/>
    </source>
</evidence>
<dbReference type="AlphaFoldDB" id="A0AAD5WGA8"/>
<organism evidence="2 3">
    <name type="scientific">Parelaphostrongylus tenuis</name>
    <name type="common">Meningeal worm</name>
    <dbReference type="NCBI Taxonomy" id="148309"/>
    <lineage>
        <taxon>Eukaryota</taxon>
        <taxon>Metazoa</taxon>
        <taxon>Ecdysozoa</taxon>
        <taxon>Nematoda</taxon>
        <taxon>Chromadorea</taxon>
        <taxon>Rhabditida</taxon>
        <taxon>Rhabditina</taxon>
        <taxon>Rhabditomorpha</taxon>
        <taxon>Strongyloidea</taxon>
        <taxon>Metastrongylidae</taxon>
        <taxon>Parelaphostrongylus</taxon>
    </lineage>
</organism>
<dbReference type="PROSITE" id="PS51257">
    <property type="entry name" value="PROKAR_LIPOPROTEIN"/>
    <property type="match status" value="1"/>
</dbReference>
<feature type="region of interest" description="Disordered" evidence="1">
    <location>
        <begin position="99"/>
        <end position="141"/>
    </location>
</feature>
<evidence type="ECO:0000256" key="1">
    <source>
        <dbReference type="SAM" id="MobiDB-lite"/>
    </source>
</evidence>
<sequence length="165" mass="18686">MCLKQVTFYSFRLYQMSFSMLACAFLLVLVIERKQCSAIPEISSDLQELLTVDSTAFNIPDEVFLMEMRTAGRLEQDSQDTICCGEEIDITDECIFGIDEDEDENEDVSDENDEGEQLSSESDPSQVNPISTPATKPELLSKLSVDSTDCTRKGRNEFRKVWIVQ</sequence>
<proteinExistence type="predicted"/>
<name>A0AAD5WGA8_PARTN</name>
<feature type="compositionally biased region" description="Acidic residues" evidence="1">
    <location>
        <begin position="99"/>
        <end position="116"/>
    </location>
</feature>
<gene>
    <name evidence="2" type="ORF">KIN20_030692</name>
</gene>
<comment type="caution">
    <text evidence="2">The sequence shown here is derived from an EMBL/GenBank/DDBJ whole genome shotgun (WGS) entry which is preliminary data.</text>
</comment>
<feature type="compositionally biased region" description="Polar residues" evidence="1">
    <location>
        <begin position="117"/>
        <end position="134"/>
    </location>
</feature>
<reference evidence="2" key="1">
    <citation type="submission" date="2021-06" db="EMBL/GenBank/DDBJ databases">
        <title>Parelaphostrongylus tenuis whole genome reference sequence.</title>
        <authorList>
            <person name="Garwood T.J."/>
            <person name="Larsen P.A."/>
            <person name="Fountain-Jones N.M."/>
            <person name="Garbe J.R."/>
            <person name="Macchietto M.G."/>
            <person name="Kania S.A."/>
            <person name="Gerhold R.W."/>
            <person name="Richards J.E."/>
            <person name="Wolf T.M."/>
        </authorList>
    </citation>
    <scope>NUCLEOTIDE SEQUENCE</scope>
    <source>
        <strain evidence="2">MNPRO001-30</strain>
        <tissue evidence="2">Meninges</tissue>
    </source>
</reference>
<keyword evidence="3" id="KW-1185">Reference proteome</keyword>
<evidence type="ECO:0000313" key="2">
    <source>
        <dbReference type="EMBL" id="KAJ1369274.1"/>
    </source>
</evidence>
<dbReference type="EMBL" id="JAHQIW010006473">
    <property type="protein sequence ID" value="KAJ1369274.1"/>
    <property type="molecule type" value="Genomic_DNA"/>
</dbReference>
<accession>A0AAD5WGA8</accession>
<dbReference type="Proteomes" id="UP001196413">
    <property type="component" value="Unassembled WGS sequence"/>
</dbReference>
<protein>
    <submittedName>
        <fullName evidence="2">Uncharacterized protein</fullName>
    </submittedName>
</protein>